<organism evidence="8 9">
    <name type="scientific">Rhinocladiella mackenziei CBS 650.93</name>
    <dbReference type="NCBI Taxonomy" id="1442369"/>
    <lineage>
        <taxon>Eukaryota</taxon>
        <taxon>Fungi</taxon>
        <taxon>Dikarya</taxon>
        <taxon>Ascomycota</taxon>
        <taxon>Pezizomycotina</taxon>
        <taxon>Eurotiomycetes</taxon>
        <taxon>Chaetothyriomycetidae</taxon>
        <taxon>Chaetothyriales</taxon>
        <taxon>Herpotrichiellaceae</taxon>
        <taxon>Rhinocladiella</taxon>
    </lineage>
</organism>
<evidence type="ECO:0000259" key="7">
    <source>
        <dbReference type="Pfam" id="PF01494"/>
    </source>
</evidence>
<dbReference type="InterPro" id="IPR050493">
    <property type="entry name" value="FAD-dep_Monooxygenase_BioMet"/>
</dbReference>
<dbReference type="Gene3D" id="3.50.50.60">
    <property type="entry name" value="FAD/NAD(P)-binding domain"/>
    <property type="match status" value="1"/>
</dbReference>
<evidence type="ECO:0000256" key="6">
    <source>
        <dbReference type="SAM" id="Phobius"/>
    </source>
</evidence>
<proteinExistence type="inferred from homology"/>
<evidence type="ECO:0000313" key="9">
    <source>
        <dbReference type="Proteomes" id="UP000053617"/>
    </source>
</evidence>
<keyword evidence="6" id="KW-1133">Transmembrane helix</keyword>
<evidence type="ECO:0000256" key="3">
    <source>
        <dbReference type="ARBA" id="ARBA00022827"/>
    </source>
</evidence>
<evidence type="ECO:0000256" key="4">
    <source>
        <dbReference type="ARBA" id="ARBA00023002"/>
    </source>
</evidence>
<keyword evidence="9" id="KW-1185">Reference proteome</keyword>
<feature type="domain" description="FAD-binding" evidence="7">
    <location>
        <begin position="81"/>
        <end position="408"/>
    </location>
</feature>
<feature type="transmembrane region" description="Helical" evidence="6">
    <location>
        <begin position="78"/>
        <end position="98"/>
    </location>
</feature>
<dbReference type="Pfam" id="PF01494">
    <property type="entry name" value="FAD_binding_3"/>
    <property type="match status" value="1"/>
</dbReference>
<name>A0A0D2GTV8_9EURO</name>
<dbReference type="GO" id="GO:0071949">
    <property type="term" value="F:FAD binding"/>
    <property type="evidence" value="ECO:0007669"/>
    <property type="project" value="InterPro"/>
</dbReference>
<dbReference type="AlphaFoldDB" id="A0A0D2GTV8"/>
<dbReference type="STRING" id="1442369.A0A0D2GTV8"/>
<keyword evidence="3" id="KW-0274">FAD</keyword>
<evidence type="ECO:0000256" key="5">
    <source>
        <dbReference type="ARBA" id="ARBA00023033"/>
    </source>
</evidence>
<evidence type="ECO:0000313" key="8">
    <source>
        <dbReference type="EMBL" id="KIX01783.1"/>
    </source>
</evidence>
<sequence>MTMVSATVQTDSSPNVIVDSETVNGVAPIKEEFIEIPEVASYPTGSLDFLLKLQKEEKLRQKAMETSSSINSDELSKLRLNIIIVGAGLGGLAAAIALTRKGHKITVFEQAPELSEVGAGIQIPSNSSRLLIKWGLKPFLASKIVEPSDIKFRRWENGDVIGLTKLVPEFQDNFDAPYYVVHRAHFHDAMYQLALRLGVEVKINCKIVEYDDVTPSITTESGESYSADLVVSCDGVKSLGRIKVLGGMDQAPMRTGFAAYRATVDVEEMKAHADTAALLAIPSLNLWIGDMRHVMTYTIAGGKSFNMVLSHPDRSDPSTWNQQSPEEILAGVREHFRGWDPRLTKIIDMIKTTLKWPLLSGSALSRWVAPSNRLVIMGDAAHAMVPYMSEGAAMAVEDAAALAEAIDQVDSIDDLSTALHVWETVRIKRTSQMQEASLINGKLWHFPDGPLQRARDEAMRPEVEGRQFMSSPNQWSDPTTQRWCYGYDAEWEIKQAWSARPSSLKNGHVRI</sequence>
<dbReference type="InterPro" id="IPR002938">
    <property type="entry name" value="FAD-bd"/>
</dbReference>
<dbReference type="FunFam" id="3.50.50.60:FF:000115">
    <property type="entry name" value="Salicylate hydroxylase, putative"/>
    <property type="match status" value="1"/>
</dbReference>
<keyword evidence="4" id="KW-0560">Oxidoreductase</keyword>
<dbReference type="InterPro" id="IPR036188">
    <property type="entry name" value="FAD/NAD-bd_sf"/>
</dbReference>
<dbReference type="OrthoDB" id="420606at2759"/>
<keyword evidence="5" id="KW-0503">Monooxygenase</keyword>
<evidence type="ECO:0000256" key="1">
    <source>
        <dbReference type="ARBA" id="ARBA00007992"/>
    </source>
</evidence>
<comment type="similarity">
    <text evidence="1">Belongs to the paxM FAD-dependent monooxygenase family.</text>
</comment>
<dbReference type="SUPFAM" id="SSF51905">
    <property type="entry name" value="FAD/NAD(P)-binding domain"/>
    <property type="match status" value="1"/>
</dbReference>
<dbReference type="SUPFAM" id="SSF54373">
    <property type="entry name" value="FAD-linked reductases, C-terminal domain"/>
    <property type="match status" value="1"/>
</dbReference>
<dbReference type="GeneID" id="25297581"/>
<evidence type="ECO:0000256" key="2">
    <source>
        <dbReference type="ARBA" id="ARBA00022630"/>
    </source>
</evidence>
<keyword evidence="2" id="KW-0285">Flavoprotein</keyword>
<dbReference type="Proteomes" id="UP000053617">
    <property type="component" value="Unassembled WGS sequence"/>
</dbReference>
<dbReference type="PRINTS" id="PR00420">
    <property type="entry name" value="RNGMNOXGNASE"/>
</dbReference>
<dbReference type="GO" id="GO:0004497">
    <property type="term" value="F:monooxygenase activity"/>
    <property type="evidence" value="ECO:0007669"/>
    <property type="project" value="UniProtKB-KW"/>
</dbReference>
<dbReference type="EMBL" id="KN847481">
    <property type="protein sequence ID" value="KIX01783.1"/>
    <property type="molecule type" value="Genomic_DNA"/>
</dbReference>
<dbReference type="PANTHER" id="PTHR13789:SF306">
    <property type="entry name" value="HYDROXYLASE, PUTATIVE-RELATED"/>
    <property type="match status" value="1"/>
</dbReference>
<dbReference type="VEuPathDB" id="FungiDB:Z518_09510"/>
<accession>A0A0D2GTV8</accession>
<protein>
    <recommendedName>
        <fullName evidence="7">FAD-binding domain-containing protein</fullName>
    </recommendedName>
</protein>
<reference evidence="8 9" key="1">
    <citation type="submission" date="2015-01" db="EMBL/GenBank/DDBJ databases">
        <title>The Genome Sequence of Rhinocladiella mackenzie CBS 650.93.</title>
        <authorList>
            <consortium name="The Broad Institute Genomics Platform"/>
            <person name="Cuomo C."/>
            <person name="de Hoog S."/>
            <person name="Gorbushina A."/>
            <person name="Stielow B."/>
            <person name="Teixiera M."/>
            <person name="Abouelleil A."/>
            <person name="Chapman S.B."/>
            <person name="Priest M."/>
            <person name="Young S.K."/>
            <person name="Wortman J."/>
            <person name="Nusbaum C."/>
            <person name="Birren B."/>
        </authorList>
    </citation>
    <scope>NUCLEOTIDE SEQUENCE [LARGE SCALE GENOMIC DNA]</scope>
    <source>
        <strain evidence="8 9">CBS 650.93</strain>
    </source>
</reference>
<gene>
    <name evidence="8" type="ORF">Z518_09510</name>
</gene>
<dbReference type="RefSeq" id="XP_013268919.1">
    <property type="nucleotide sequence ID" value="XM_013413465.1"/>
</dbReference>
<keyword evidence="6" id="KW-0472">Membrane</keyword>
<dbReference type="HOGENOM" id="CLU_009665_19_3_1"/>
<keyword evidence="6" id="KW-0812">Transmembrane</keyword>
<dbReference type="PANTHER" id="PTHR13789">
    <property type="entry name" value="MONOOXYGENASE"/>
    <property type="match status" value="1"/>
</dbReference>